<feature type="region of interest" description="Disordered" evidence="5">
    <location>
        <begin position="736"/>
        <end position="757"/>
    </location>
</feature>
<feature type="coiled-coil region" evidence="4">
    <location>
        <begin position="833"/>
        <end position="860"/>
    </location>
</feature>
<dbReference type="GeneID" id="23862085"/>
<dbReference type="VEuPathDB" id="TriTrypDB:Tbg972.6.4210"/>
<evidence type="ECO:0000256" key="1">
    <source>
        <dbReference type="ARBA" id="ARBA00023054"/>
    </source>
</evidence>
<protein>
    <submittedName>
        <fullName evidence="7">Kinesin, putative</fullName>
    </submittedName>
</protein>
<dbReference type="PROSITE" id="PS50067">
    <property type="entry name" value="KINESIN_MOTOR_2"/>
    <property type="match status" value="1"/>
</dbReference>
<keyword evidence="2 3" id="KW-0505">Motor protein</keyword>
<gene>
    <name evidence="7" type="ORF">TbgDal_VI4210</name>
</gene>
<feature type="compositionally biased region" description="Polar residues" evidence="5">
    <location>
        <begin position="744"/>
        <end position="757"/>
    </location>
</feature>
<keyword evidence="3" id="KW-0547">Nucleotide-binding</keyword>
<dbReference type="GO" id="GO:0007018">
    <property type="term" value="P:microtubule-based movement"/>
    <property type="evidence" value="ECO:0007669"/>
    <property type="project" value="InterPro"/>
</dbReference>
<feature type="region of interest" description="Disordered" evidence="5">
    <location>
        <begin position="1"/>
        <end position="43"/>
    </location>
</feature>
<organism evidence="7">
    <name type="scientific">Trypanosoma brucei gambiense (strain MHOM/CI/86/DAL972)</name>
    <dbReference type="NCBI Taxonomy" id="679716"/>
    <lineage>
        <taxon>Eukaryota</taxon>
        <taxon>Discoba</taxon>
        <taxon>Euglenozoa</taxon>
        <taxon>Kinetoplastea</taxon>
        <taxon>Metakinetoplastina</taxon>
        <taxon>Trypanosomatida</taxon>
        <taxon>Trypanosomatidae</taxon>
        <taxon>Trypanosoma</taxon>
    </lineage>
</organism>
<feature type="coiled-coil region" evidence="4">
    <location>
        <begin position="673"/>
        <end position="700"/>
    </location>
</feature>
<dbReference type="InterPro" id="IPR027640">
    <property type="entry name" value="Kinesin-like_fam"/>
</dbReference>
<feature type="coiled-coil region" evidence="4">
    <location>
        <begin position="583"/>
        <end position="631"/>
    </location>
</feature>
<sequence length="1111" mass="125900">MSDADVKEGTAAGDSVAVPESVVKPDEGRRSRGESTGGTAAGDTGVPKNIARCLVYCRLRPRNKTDFKNGGFQLVTVSGNDIVVKDQRFYKFDGAFGDECTQSDIFEAVAVPCITHAFKGFCSALMCYGQTGTGKSFTMCNTTPGQEGIIPRSAKLIFDKIQSDNARSYEVTGQFVQIYRDNLGDLMSATGRDRVDIHFDEQGGVELTGCSSHVLLSAQEFMRFYRIGNDRRVVTATAMNPESSRGHTALVLRIVSESPSDPEAGKLKGKITFIDLAGYERFSKTGITHDNPIMKDEAKCINASLLSLGHVVSCLSSGSRHIPWRDSKLTRILQDSIGGRSRTSIILTVGPSSDHLHETTNSLQFGLRAMDVKVTAKQSVHVDYQKLAQKLQSLLDERDERINLLEVQIASRDAERHELMERYNDRREDIDRRFEIEMAELKRTGASEEQMLNLREVYKAEVENLQEQQDEEFQYREEVYSKEIVHLIREQEHQEAKRRAEMKLAQDLIIAEFQKKLDNAREGTNDDLVRVLKQLSEKDAILASRANDTVRLHEHIEVLREQVKELGGVPIEEATFPETFLDVGQVEEMRNRLEADVQRHRAKGVELLAEVDRLSQLCSERLEEINRLRDENTQYRAALENSGISLNDTDDLTEFLSEKRTQMVDVSEMETLRVTMQADLDEAKAHNRELAREVEQLKFELTATAIPLTARLRCPPCATARGPSPFDAARNLCLTQRKPPQKDGTPSPNNTQNENLQRTVKQLTEQLEFSMRERKSLQDRVEAVETQLASHGVEVPGPYVPPIKLGFPGSAPVTSSETDAMEPPEDTDMDVLLRVKEEEIDVLLETIERQEHLLNAARSNEEFHRRVICELQQQMVTAQIQVEDPQNAPPPVDAIAMDEYMSILRLVRESERKLAAQLAERDGEDGAEVEALLEKKDAELQMKEETILEKASKAQYAAKLCIRLKNQMLRCGITPCCELPDSYNELIEREEEELNEQLMCQDELLARLRSEEEEKHRMQNMLKSLNEERERQSSVIRTVQERCELVEKKQLVTAAHLSRLATEKSQREQILEETLRRATQELLDCKIKMAMEKEAGSPGVLKRFLRRLRSN</sequence>
<proteinExistence type="inferred from homology"/>
<dbReference type="GO" id="GO:0003777">
    <property type="term" value="F:microtubule motor activity"/>
    <property type="evidence" value="ECO:0007669"/>
    <property type="project" value="InterPro"/>
</dbReference>
<dbReference type="OrthoDB" id="3176171at2759"/>
<evidence type="ECO:0000256" key="3">
    <source>
        <dbReference type="PROSITE-ProRule" id="PRU00283"/>
    </source>
</evidence>
<dbReference type="Pfam" id="PF00225">
    <property type="entry name" value="Kinesin"/>
    <property type="match status" value="1"/>
</dbReference>
<dbReference type="InterPro" id="IPR036961">
    <property type="entry name" value="Kinesin_motor_dom_sf"/>
</dbReference>
<dbReference type="GO" id="GO:0008017">
    <property type="term" value="F:microtubule binding"/>
    <property type="evidence" value="ECO:0007669"/>
    <property type="project" value="InterPro"/>
</dbReference>
<dbReference type="SMART" id="SM00129">
    <property type="entry name" value="KISc"/>
    <property type="match status" value="1"/>
</dbReference>
<keyword evidence="3" id="KW-0067">ATP-binding</keyword>
<dbReference type="InterPro" id="IPR027417">
    <property type="entry name" value="P-loop_NTPase"/>
</dbReference>
<dbReference type="RefSeq" id="XP_011774228.1">
    <property type="nucleotide sequence ID" value="XM_011775926.1"/>
</dbReference>
<comment type="similarity">
    <text evidence="3">Belongs to the TRAFAC class myosin-kinesin ATPase superfamily. Kinesin family.</text>
</comment>
<feature type="domain" description="Kinesin motor" evidence="6">
    <location>
        <begin position="52"/>
        <end position="372"/>
    </location>
</feature>
<dbReference type="FunFam" id="3.40.850.10:FF:000140">
    <property type="entry name" value="Kinesin-like protein"/>
    <property type="match status" value="1"/>
</dbReference>
<feature type="binding site" evidence="3">
    <location>
        <begin position="129"/>
        <end position="136"/>
    </location>
    <ligand>
        <name>ATP</name>
        <dbReference type="ChEBI" id="CHEBI:30616"/>
    </ligand>
</feature>
<feature type="coiled-coil region" evidence="4">
    <location>
        <begin position="984"/>
        <end position="1081"/>
    </location>
</feature>
<name>C9ZRB3_TRYB9</name>
<evidence type="ECO:0000259" key="6">
    <source>
        <dbReference type="PROSITE" id="PS50067"/>
    </source>
</evidence>
<accession>C9ZRB3</accession>
<dbReference type="GO" id="GO:0005524">
    <property type="term" value="F:ATP binding"/>
    <property type="evidence" value="ECO:0007669"/>
    <property type="project" value="UniProtKB-UniRule"/>
</dbReference>
<dbReference type="InterPro" id="IPR001752">
    <property type="entry name" value="Kinesin_motor_dom"/>
</dbReference>
<evidence type="ECO:0000313" key="7">
    <source>
        <dbReference type="EMBL" id="CBH11943.1"/>
    </source>
</evidence>
<dbReference type="Gene3D" id="3.40.850.10">
    <property type="entry name" value="Kinesin motor domain"/>
    <property type="match status" value="1"/>
</dbReference>
<evidence type="ECO:0000256" key="4">
    <source>
        <dbReference type="SAM" id="Coils"/>
    </source>
</evidence>
<dbReference type="EMBL" id="FN554969">
    <property type="protein sequence ID" value="CBH11943.1"/>
    <property type="molecule type" value="Genomic_DNA"/>
</dbReference>
<evidence type="ECO:0000256" key="2">
    <source>
        <dbReference type="ARBA" id="ARBA00023175"/>
    </source>
</evidence>
<reference evidence="7" key="1">
    <citation type="submission" date="2009-09" db="EMBL/GenBank/DDBJ databases">
        <title>The genome sequence of Trypanosoma brucei gambiense: the cause of Human African trypanosomasis.</title>
        <authorList>
            <person name="Jackson A.P."/>
            <person name="Sanders M."/>
            <person name="Berry A."/>
            <person name="McQuillan J."/>
            <person name="Aslett M.A."/>
            <person name="Quail M.A."/>
            <person name="Macleod A."/>
            <person name="Melville S.E."/>
            <person name="Gibson W."/>
            <person name="Barry J.D."/>
            <person name="Berriman M."/>
            <person name="Hertz-Fowler C."/>
        </authorList>
    </citation>
    <scope>NUCLEOTIDE SEQUENCE</scope>
    <source>
        <strain evidence="7">Dal 972 clone 1</strain>
    </source>
</reference>
<dbReference type="KEGG" id="tbg:TbgDal_VI4210"/>
<dbReference type="PRINTS" id="PR00380">
    <property type="entry name" value="KINESINHEAVY"/>
</dbReference>
<dbReference type="Proteomes" id="UP000002316">
    <property type="component" value="Chromosome 6"/>
</dbReference>
<keyword evidence="1 4" id="KW-0175">Coiled coil</keyword>
<feature type="compositionally biased region" description="Basic and acidic residues" evidence="5">
    <location>
        <begin position="23"/>
        <end position="33"/>
    </location>
</feature>
<evidence type="ECO:0000256" key="5">
    <source>
        <dbReference type="SAM" id="MobiDB-lite"/>
    </source>
</evidence>
<dbReference type="SUPFAM" id="SSF52540">
    <property type="entry name" value="P-loop containing nucleoside triphosphate hydrolases"/>
    <property type="match status" value="1"/>
</dbReference>
<dbReference type="PANTHER" id="PTHR47968">
    <property type="entry name" value="CENTROMERE PROTEIN E"/>
    <property type="match status" value="1"/>
</dbReference>
<dbReference type="PANTHER" id="PTHR47968:SF75">
    <property type="entry name" value="CENTROMERE-ASSOCIATED PROTEIN E"/>
    <property type="match status" value="1"/>
</dbReference>
<dbReference type="AlphaFoldDB" id="C9ZRB3"/>